<name>A0A401TDS2_CHIPU</name>
<evidence type="ECO:0000313" key="3">
    <source>
        <dbReference type="Proteomes" id="UP000287033"/>
    </source>
</evidence>
<dbReference type="STRING" id="137246.A0A401TDS2"/>
<dbReference type="AlphaFoldDB" id="A0A401TDS2"/>
<dbReference type="Proteomes" id="UP000287033">
    <property type="component" value="Unassembled WGS sequence"/>
</dbReference>
<gene>
    <name evidence="2" type="ORF">chiPu_0024623</name>
</gene>
<accession>A0A401TDS2</accession>
<feature type="region of interest" description="Disordered" evidence="1">
    <location>
        <begin position="1"/>
        <end position="259"/>
    </location>
</feature>
<keyword evidence="3" id="KW-1185">Reference proteome</keyword>
<sequence length="330" mass="34735">MPVVSARSSRLIRTPRRFIDDEGGAQAGGGPPRVAPALDPTSASPGRGPGRPRRFANPAPALRPIPAADPDPGAPPPTPAGRRALLRQPTFTWGTPPHRDDTPTGGHGASRPSPFSPGPCPSPSPGPQPPLEAVSAPEPRPLEQPAHSMRTRSRRLEPPPSPPLPPGPLQTELRPVSPQEPLQDGGAQAPSSPPPPCPADSDGILPQPPKLREEEPGGVSLGAVAERCRDSETQTDGGPKVESPGGEREQEVVPVPPPSELSKVTELELTQNLANHSLCMSAMDKRMVNLLKAAKVQLIKIDQQKHWKAQQVNSPTPACSLSLSCLLSYS</sequence>
<feature type="compositionally biased region" description="Pro residues" evidence="1">
    <location>
        <begin position="114"/>
        <end position="130"/>
    </location>
</feature>
<evidence type="ECO:0000313" key="2">
    <source>
        <dbReference type="EMBL" id="GCC40786.1"/>
    </source>
</evidence>
<feature type="compositionally biased region" description="Pro residues" evidence="1">
    <location>
        <begin position="61"/>
        <end position="79"/>
    </location>
</feature>
<feature type="non-terminal residue" evidence="2">
    <location>
        <position position="330"/>
    </location>
</feature>
<protein>
    <submittedName>
        <fullName evidence="2">Uncharacterized protein</fullName>
    </submittedName>
</protein>
<dbReference type="EMBL" id="BEZZ01043105">
    <property type="protein sequence ID" value="GCC40786.1"/>
    <property type="molecule type" value="Genomic_DNA"/>
</dbReference>
<proteinExistence type="predicted"/>
<comment type="caution">
    <text evidence="2">The sequence shown here is derived from an EMBL/GenBank/DDBJ whole genome shotgun (WGS) entry which is preliminary data.</text>
</comment>
<dbReference type="OMA" id="IRACRSP"/>
<dbReference type="OrthoDB" id="9950929at2759"/>
<feature type="compositionally biased region" description="Pro residues" evidence="1">
    <location>
        <begin position="158"/>
        <end position="168"/>
    </location>
</feature>
<reference evidence="2 3" key="1">
    <citation type="journal article" date="2018" name="Nat. Ecol. Evol.">
        <title>Shark genomes provide insights into elasmobranch evolution and the origin of vertebrates.</title>
        <authorList>
            <person name="Hara Y"/>
            <person name="Yamaguchi K"/>
            <person name="Onimaru K"/>
            <person name="Kadota M"/>
            <person name="Koyanagi M"/>
            <person name="Keeley SD"/>
            <person name="Tatsumi K"/>
            <person name="Tanaka K"/>
            <person name="Motone F"/>
            <person name="Kageyama Y"/>
            <person name="Nozu R"/>
            <person name="Adachi N"/>
            <person name="Nishimura O"/>
            <person name="Nakagawa R"/>
            <person name="Tanegashima C"/>
            <person name="Kiyatake I"/>
            <person name="Matsumoto R"/>
            <person name="Murakumo K"/>
            <person name="Nishida K"/>
            <person name="Terakita A"/>
            <person name="Kuratani S"/>
            <person name="Sato K"/>
            <person name="Hyodo S Kuraku.S."/>
        </authorList>
    </citation>
    <scope>NUCLEOTIDE SEQUENCE [LARGE SCALE GENOMIC DNA]</scope>
</reference>
<organism evidence="2 3">
    <name type="scientific">Chiloscyllium punctatum</name>
    <name type="common">Brownbanded bambooshark</name>
    <name type="synonym">Hemiscyllium punctatum</name>
    <dbReference type="NCBI Taxonomy" id="137246"/>
    <lineage>
        <taxon>Eukaryota</taxon>
        <taxon>Metazoa</taxon>
        <taxon>Chordata</taxon>
        <taxon>Craniata</taxon>
        <taxon>Vertebrata</taxon>
        <taxon>Chondrichthyes</taxon>
        <taxon>Elasmobranchii</taxon>
        <taxon>Galeomorphii</taxon>
        <taxon>Galeoidea</taxon>
        <taxon>Orectolobiformes</taxon>
        <taxon>Hemiscylliidae</taxon>
        <taxon>Chiloscyllium</taxon>
    </lineage>
</organism>
<evidence type="ECO:0000256" key="1">
    <source>
        <dbReference type="SAM" id="MobiDB-lite"/>
    </source>
</evidence>